<comment type="similarity">
    <text evidence="2">Belongs to the krueppel C2H2-type zinc-finger protein family.</text>
</comment>
<evidence type="ECO:0000256" key="9">
    <source>
        <dbReference type="ARBA" id="ARBA00023163"/>
    </source>
</evidence>
<dbReference type="InterPro" id="IPR012934">
    <property type="entry name" value="Znf_AD"/>
</dbReference>
<dbReference type="OrthoDB" id="3437960at2759"/>
<keyword evidence="3" id="KW-0479">Metal-binding</keyword>
<organism evidence="13 14">
    <name type="scientific">Brenthis ino</name>
    <name type="common">lesser marbled fritillary</name>
    <dbReference type="NCBI Taxonomy" id="405034"/>
    <lineage>
        <taxon>Eukaryota</taxon>
        <taxon>Metazoa</taxon>
        <taxon>Ecdysozoa</taxon>
        <taxon>Arthropoda</taxon>
        <taxon>Hexapoda</taxon>
        <taxon>Insecta</taxon>
        <taxon>Pterygota</taxon>
        <taxon>Neoptera</taxon>
        <taxon>Endopterygota</taxon>
        <taxon>Lepidoptera</taxon>
        <taxon>Glossata</taxon>
        <taxon>Ditrysia</taxon>
        <taxon>Papilionoidea</taxon>
        <taxon>Nymphalidae</taxon>
        <taxon>Heliconiinae</taxon>
        <taxon>Argynnini</taxon>
        <taxon>Brenthis</taxon>
    </lineage>
</organism>
<dbReference type="SMART" id="SM00355">
    <property type="entry name" value="ZnF_C2H2"/>
    <property type="match status" value="10"/>
</dbReference>
<dbReference type="GO" id="GO:0000978">
    <property type="term" value="F:RNA polymerase II cis-regulatory region sequence-specific DNA binding"/>
    <property type="evidence" value="ECO:0007669"/>
    <property type="project" value="TreeGrafter"/>
</dbReference>
<dbReference type="EMBL" id="OV170231">
    <property type="protein sequence ID" value="CAH0717019.1"/>
    <property type="molecule type" value="Genomic_DNA"/>
</dbReference>
<dbReference type="InterPro" id="IPR036236">
    <property type="entry name" value="Znf_C2H2_sf"/>
</dbReference>
<keyword evidence="4" id="KW-0677">Repeat</keyword>
<evidence type="ECO:0000256" key="6">
    <source>
        <dbReference type="ARBA" id="ARBA00022833"/>
    </source>
</evidence>
<feature type="domain" description="C2H2-type" evidence="12">
    <location>
        <begin position="435"/>
        <end position="456"/>
    </location>
</feature>
<feature type="domain" description="C2H2-type" evidence="12">
    <location>
        <begin position="323"/>
        <end position="343"/>
    </location>
</feature>
<evidence type="ECO:0000256" key="4">
    <source>
        <dbReference type="ARBA" id="ARBA00022737"/>
    </source>
</evidence>
<keyword evidence="8" id="KW-0238">DNA-binding</keyword>
<keyword evidence="7" id="KW-0805">Transcription regulation</keyword>
<keyword evidence="5" id="KW-0863">Zinc-finger</keyword>
<dbReference type="InterPro" id="IPR050527">
    <property type="entry name" value="Snail/Krueppel_Znf"/>
</dbReference>
<dbReference type="PANTHER" id="PTHR24388:SF53">
    <property type="entry name" value="CHORION TRANSCRIPTION FACTOR CF2-RELATED"/>
    <property type="match status" value="1"/>
</dbReference>
<evidence type="ECO:0000256" key="5">
    <source>
        <dbReference type="ARBA" id="ARBA00022771"/>
    </source>
</evidence>
<dbReference type="FunFam" id="3.30.160.60:FF:000551">
    <property type="entry name" value="zinc finger protein 197 isoform X1"/>
    <property type="match status" value="1"/>
</dbReference>
<reference evidence="13" key="1">
    <citation type="submission" date="2021-12" db="EMBL/GenBank/DDBJ databases">
        <authorList>
            <person name="Martin H S."/>
        </authorList>
    </citation>
    <scope>NUCLEOTIDE SEQUENCE</scope>
</reference>
<feature type="domain" description="C2H2-type" evidence="12">
    <location>
        <begin position="351"/>
        <end position="371"/>
    </location>
</feature>
<comment type="similarity">
    <text evidence="11">Belongs to the snail C2H2-type zinc-finger protein family.</text>
</comment>
<keyword evidence="9" id="KW-0804">Transcription</keyword>
<evidence type="ECO:0000256" key="8">
    <source>
        <dbReference type="ARBA" id="ARBA00023125"/>
    </source>
</evidence>
<evidence type="ECO:0000256" key="3">
    <source>
        <dbReference type="ARBA" id="ARBA00022723"/>
    </source>
</evidence>
<dbReference type="FunFam" id="3.30.160.60:FF:000145">
    <property type="entry name" value="Zinc finger protein 574"/>
    <property type="match status" value="1"/>
</dbReference>
<evidence type="ECO:0000256" key="7">
    <source>
        <dbReference type="ARBA" id="ARBA00023015"/>
    </source>
</evidence>
<evidence type="ECO:0000313" key="14">
    <source>
        <dbReference type="Proteomes" id="UP000838878"/>
    </source>
</evidence>
<feature type="domain" description="C2H2-type" evidence="12">
    <location>
        <begin position="379"/>
        <end position="399"/>
    </location>
</feature>
<protein>
    <recommendedName>
        <fullName evidence="12">C2H2-type domain-containing protein</fullName>
    </recommendedName>
</protein>
<dbReference type="GO" id="GO:0008270">
    <property type="term" value="F:zinc ion binding"/>
    <property type="evidence" value="ECO:0007669"/>
    <property type="project" value="UniProtKB-KW"/>
</dbReference>
<evidence type="ECO:0000259" key="12">
    <source>
        <dbReference type="PROSITE" id="PS00028"/>
    </source>
</evidence>
<dbReference type="Gene3D" id="3.40.1800.20">
    <property type="match status" value="1"/>
</dbReference>
<name>A0A8J9UCM1_9NEOP</name>
<feature type="non-terminal residue" evidence="13">
    <location>
        <position position="533"/>
    </location>
</feature>
<dbReference type="Proteomes" id="UP000838878">
    <property type="component" value="Chromosome 11"/>
</dbReference>
<evidence type="ECO:0000256" key="2">
    <source>
        <dbReference type="ARBA" id="ARBA00006991"/>
    </source>
</evidence>
<proteinExistence type="inferred from homology"/>
<dbReference type="Pfam" id="PF13894">
    <property type="entry name" value="zf-C2H2_4"/>
    <property type="match status" value="1"/>
</dbReference>
<keyword evidence="10" id="KW-0539">Nucleus</keyword>
<dbReference type="PROSITE" id="PS00028">
    <property type="entry name" value="ZINC_FINGER_C2H2_1"/>
    <property type="match status" value="8"/>
</dbReference>
<dbReference type="Gene3D" id="3.30.160.60">
    <property type="entry name" value="Classic Zinc Finger"/>
    <property type="match status" value="6"/>
</dbReference>
<keyword evidence="14" id="KW-1185">Reference proteome</keyword>
<dbReference type="InterPro" id="IPR013087">
    <property type="entry name" value="Znf_C2H2_type"/>
</dbReference>
<comment type="subcellular location">
    <subcellularLocation>
        <location evidence="1">Nucleus</location>
    </subcellularLocation>
</comment>
<dbReference type="Pfam" id="PF07776">
    <property type="entry name" value="zf-AD"/>
    <property type="match status" value="1"/>
</dbReference>
<evidence type="ECO:0000256" key="1">
    <source>
        <dbReference type="ARBA" id="ARBA00004123"/>
    </source>
</evidence>
<keyword evidence="6" id="KW-0862">Zinc</keyword>
<dbReference type="GO" id="GO:0000981">
    <property type="term" value="F:DNA-binding transcription factor activity, RNA polymerase II-specific"/>
    <property type="evidence" value="ECO:0007669"/>
    <property type="project" value="TreeGrafter"/>
</dbReference>
<dbReference type="GO" id="GO:0005634">
    <property type="term" value="C:nucleus"/>
    <property type="evidence" value="ECO:0007669"/>
    <property type="project" value="UniProtKB-SubCell"/>
</dbReference>
<feature type="domain" description="C2H2-type" evidence="12">
    <location>
        <begin position="224"/>
        <end position="244"/>
    </location>
</feature>
<feature type="domain" description="C2H2-type" evidence="12">
    <location>
        <begin position="294"/>
        <end position="314"/>
    </location>
</feature>
<accession>A0A8J9UCM1</accession>
<dbReference type="PANTHER" id="PTHR24388">
    <property type="entry name" value="ZINC FINGER PROTEIN"/>
    <property type="match status" value="1"/>
</dbReference>
<sequence length="533" mass="62537">MSQKDNAYCRLCAIVNSETNLVNLISENDIRYSIANKLKRFKIDIDFNSLDNGLPNAVCLNCINSLNKAYEFISAIERAQVILESIKEEEKIKVEFHLSDVDEKYELPSSELDVDIKDTRIKSESDSETSKNKEERVKHKRKKIIENLDGIPLSQLRLTWKDFNWQCAYCDSLFPSFDELKTHSVQFHECCNPYRCTDCNIRKLKLDSFIAHVKHHRKHLKLSCYKCHKKFSKITDARIHDKSHILTKYVCSGCNESFQTSDELVKHTQTYNRDLRIRQFPPMALQNLNESLTCYICQKSFKHKGTLSTHLLTHTERKREHICEKCGKRFLSKQNLSSHMKLHDDVRPYPCEICKFRFRTPGQLRLHVGTHDGVKPFECDQCGRCFRLRKQLVNHSVIHTDTLPYVCSYCNKGFRFKNILTQHIRQHTGVRPYSCQHCERQFTNWPNYNKHMKRRHGTNMAKRKRTPKGIYPIDPITGETIIYEETNKTNEWKKELLKSSRKPGRPKNHNNMSLNCINKTNSCKSSILNEATL</sequence>
<dbReference type="SUPFAM" id="SSF57667">
    <property type="entry name" value="beta-beta-alpha zinc fingers"/>
    <property type="match status" value="3"/>
</dbReference>
<dbReference type="SMART" id="SM00868">
    <property type="entry name" value="zf-AD"/>
    <property type="match status" value="1"/>
</dbReference>
<dbReference type="Pfam" id="PF00096">
    <property type="entry name" value="zf-C2H2"/>
    <property type="match status" value="6"/>
</dbReference>
<evidence type="ECO:0000256" key="11">
    <source>
        <dbReference type="ARBA" id="ARBA00037948"/>
    </source>
</evidence>
<gene>
    <name evidence="13" type="ORF">BINO364_LOCUS3672</name>
</gene>
<dbReference type="FunFam" id="3.30.160.60:FF:000446">
    <property type="entry name" value="Zinc finger protein"/>
    <property type="match status" value="1"/>
</dbReference>
<dbReference type="SUPFAM" id="SSF57716">
    <property type="entry name" value="Glucocorticoid receptor-like (DNA-binding domain)"/>
    <property type="match status" value="1"/>
</dbReference>
<feature type="domain" description="C2H2-type" evidence="12">
    <location>
        <begin position="407"/>
        <end position="427"/>
    </location>
</feature>
<evidence type="ECO:0000313" key="13">
    <source>
        <dbReference type="EMBL" id="CAH0717019.1"/>
    </source>
</evidence>
<feature type="domain" description="C2H2-type" evidence="12">
    <location>
        <begin position="167"/>
        <end position="188"/>
    </location>
</feature>
<evidence type="ECO:0000256" key="10">
    <source>
        <dbReference type="ARBA" id="ARBA00023242"/>
    </source>
</evidence>
<dbReference type="AlphaFoldDB" id="A0A8J9UCM1"/>